<name>A0A9Y2ERG5_9FIRM</name>
<gene>
    <name evidence="1" type="ORF">P3F81_07685</name>
</gene>
<evidence type="ECO:0000313" key="2">
    <source>
        <dbReference type="Proteomes" id="UP001243623"/>
    </source>
</evidence>
<sequence length="192" mass="22031">MLKKILFFIIAIFMMQSNFINHDVYANGFYSYHHYFDNGNNTFIKCMDSEYNRNVRMENLIKKELDIPPSIMRKTDFYYNYIDLNNDGDNEIFVLVVGPYTSGSGGSTAFILEEKRHRLSIKQKFTLVNVPIVISESMTNGYRDIIVRNFGGGVKGRYIVLAYQDGAYTDVNSGYEITDLKDVSGVAILCDK</sequence>
<protein>
    <submittedName>
        <fullName evidence="1">Uncharacterized protein</fullName>
    </submittedName>
</protein>
<dbReference type="EMBL" id="CP120678">
    <property type="protein sequence ID" value="WIW69798.1"/>
    <property type="molecule type" value="Genomic_DNA"/>
</dbReference>
<keyword evidence="2" id="KW-1185">Reference proteome</keyword>
<organism evidence="1 2">
    <name type="scientific">Selenobaculum gibii</name>
    <dbReference type="NCBI Taxonomy" id="3054208"/>
    <lineage>
        <taxon>Bacteria</taxon>
        <taxon>Bacillati</taxon>
        <taxon>Bacillota</taxon>
        <taxon>Negativicutes</taxon>
        <taxon>Selenomonadales</taxon>
        <taxon>Selenomonadaceae</taxon>
        <taxon>Selenobaculum</taxon>
    </lineage>
</organism>
<evidence type="ECO:0000313" key="1">
    <source>
        <dbReference type="EMBL" id="WIW69798.1"/>
    </source>
</evidence>
<accession>A0A9Y2ERG5</accession>
<dbReference type="AlphaFoldDB" id="A0A9Y2ERG5"/>
<dbReference type="RefSeq" id="WP_147669883.1">
    <property type="nucleotide sequence ID" value="NZ_CP120678.1"/>
</dbReference>
<reference evidence="1" key="1">
    <citation type="submission" date="2023-03" db="EMBL/GenBank/DDBJ databases">
        <title>Selenobaculum gbiensis gen. nov. sp. nov., a new bacterium isolated from the gut microbiota of IBD patient.</title>
        <authorList>
            <person name="Yeo S."/>
            <person name="Park H."/>
            <person name="Huh C.S."/>
        </authorList>
    </citation>
    <scope>NUCLEOTIDE SEQUENCE</scope>
    <source>
        <strain evidence="1">ICN-92133</strain>
    </source>
</reference>
<dbReference type="Proteomes" id="UP001243623">
    <property type="component" value="Chromosome"/>
</dbReference>
<proteinExistence type="predicted"/>
<dbReference type="KEGG" id="sgbi:P3F81_07685"/>